<dbReference type="AlphaFoldDB" id="A0A7G9GHG7"/>
<reference evidence="1 2" key="1">
    <citation type="submission" date="2020-08" db="EMBL/GenBank/DDBJ databases">
        <authorList>
            <person name="Liu C."/>
            <person name="Sun Q."/>
        </authorList>
    </citation>
    <scope>NUCLEOTIDE SEQUENCE [LARGE SCALE GENOMIC DNA]</scope>
    <source>
        <strain evidence="1 2">NSJ-29</strain>
    </source>
</reference>
<accession>A0A7G9GHG7</accession>
<dbReference type="RefSeq" id="WP_118648676.1">
    <property type="nucleotide sequence ID" value="NZ_CP060635.1"/>
</dbReference>
<proteinExistence type="predicted"/>
<dbReference type="Proteomes" id="UP000515860">
    <property type="component" value="Chromosome"/>
</dbReference>
<keyword evidence="2" id="KW-1185">Reference proteome</keyword>
<sequence length="111" mass="13193">MTTFEKIITAIQPFGYPYAQDVYVGESDHWFTYNYVSDYGDLYSDNEPAEIVVSVQVHLYLPLQEEFIELKNRVRRAIYAQGFTLPQITFQMTEDKVYRHMIFTCNIEEEE</sequence>
<dbReference type="KEGG" id="whj:H9Q79_08295"/>
<gene>
    <name evidence="1" type="ORF">H9Q79_08295</name>
</gene>
<evidence type="ECO:0000313" key="2">
    <source>
        <dbReference type="Proteomes" id="UP000515860"/>
    </source>
</evidence>
<name>A0A7G9GHG7_9FIRM</name>
<protein>
    <submittedName>
        <fullName evidence="1">Phage tail protein</fullName>
    </submittedName>
</protein>
<organism evidence="1 2">
    <name type="scientific">Wansuia hejianensis</name>
    <dbReference type="NCBI Taxonomy" id="2763667"/>
    <lineage>
        <taxon>Bacteria</taxon>
        <taxon>Bacillati</taxon>
        <taxon>Bacillota</taxon>
        <taxon>Clostridia</taxon>
        <taxon>Lachnospirales</taxon>
        <taxon>Lachnospiraceae</taxon>
        <taxon>Wansuia</taxon>
    </lineage>
</organism>
<dbReference type="EMBL" id="CP060635">
    <property type="protein sequence ID" value="QNM10249.1"/>
    <property type="molecule type" value="Genomic_DNA"/>
</dbReference>
<evidence type="ECO:0000313" key="1">
    <source>
        <dbReference type="EMBL" id="QNM10249.1"/>
    </source>
</evidence>